<dbReference type="SUPFAM" id="SSF51445">
    <property type="entry name" value="(Trans)glycosidases"/>
    <property type="match status" value="1"/>
</dbReference>
<dbReference type="InterPro" id="IPR044965">
    <property type="entry name" value="Glyco_hydro_17_plant"/>
</dbReference>
<reference evidence="8" key="1">
    <citation type="journal article" date="2011" name="Nat. Genet.">
        <title>The Arabidopsis lyrata genome sequence and the basis of rapid genome size change.</title>
        <authorList>
            <person name="Hu T.T."/>
            <person name="Pattyn P."/>
            <person name="Bakker E.G."/>
            <person name="Cao J."/>
            <person name="Cheng J.-F."/>
            <person name="Clark R.M."/>
            <person name="Fahlgren N."/>
            <person name="Fawcett J.A."/>
            <person name="Grimwood J."/>
            <person name="Gundlach H."/>
            <person name="Haberer G."/>
            <person name="Hollister J.D."/>
            <person name="Ossowski S."/>
            <person name="Ottilar R.P."/>
            <person name="Salamov A.A."/>
            <person name="Schneeberger K."/>
            <person name="Spannagl M."/>
            <person name="Wang X."/>
            <person name="Yang L."/>
            <person name="Nasrallah M.E."/>
            <person name="Bergelson J."/>
            <person name="Carrington J.C."/>
            <person name="Gaut B.S."/>
            <person name="Schmutz J."/>
            <person name="Mayer K.F.X."/>
            <person name="Van de Peer Y."/>
            <person name="Grigoriev I.V."/>
            <person name="Nordborg M."/>
            <person name="Weigel D."/>
            <person name="Guo Y.-L."/>
        </authorList>
    </citation>
    <scope>NUCLEOTIDE SEQUENCE [LARGE SCALE GENOMIC DNA]</scope>
    <source>
        <strain evidence="8">cv. MN47</strain>
    </source>
</reference>
<dbReference type="HOGENOM" id="CLU_2815874_0_0_1"/>
<dbReference type="GO" id="GO:0005975">
    <property type="term" value="P:carbohydrate metabolic process"/>
    <property type="evidence" value="ECO:0007669"/>
    <property type="project" value="InterPro"/>
</dbReference>
<proteinExistence type="inferred from homology"/>
<sequence length="67" mass="7361">MYEPFADMLEALRGSGLSVAFGPRNEEIQSLAQDPAAATNFVATWITPYQNDVTIKWITIGNEVFPG</sequence>
<evidence type="ECO:0000256" key="6">
    <source>
        <dbReference type="RuleBase" id="RU004335"/>
    </source>
</evidence>
<dbReference type="EMBL" id="GL348717">
    <property type="protein sequence ID" value="EFH53441.1"/>
    <property type="molecule type" value="Genomic_DNA"/>
</dbReference>
<evidence type="ECO:0000256" key="1">
    <source>
        <dbReference type="ARBA" id="ARBA00000382"/>
    </source>
</evidence>
<evidence type="ECO:0000313" key="8">
    <source>
        <dbReference type="Proteomes" id="UP000008694"/>
    </source>
</evidence>
<keyword evidence="4" id="KW-0378">Hydrolase</keyword>
<dbReference type="Proteomes" id="UP000008694">
    <property type="component" value="Unassembled WGS sequence"/>
</dbReference>
<dbReference type="InterPro" id="IPR017853">
    <property type="entry name" value="GH"/>
</dbReference>
<evidence type="ECO:0000256" key="5">
    <source>
        <dbReference type="ARBA" id="ARBA00023295"/>
    </source>
</evidence>
<dbReference type="STRING" id="81972.D7LNZ0"/>
<accession>D7LNZ0</accession>
<name>D7LNZ0_ARALL</name>
<evidence type="ECO:0000313" key="7">
    <source>
        <dbReference type="EMBL" id="EFH53441.1"/>
    </source>
</evidence>
<dbReference type="EC" id="3.2.1.39" evidence="3"/>
<evidence type="ECO:0000256" key="4">
    <source>
        <dbReference type="ARBA" id="ARBA00022801"/>
    </source>
</evidence>
<dbReference type="Gramene" id="scaffold_500953.1">
    <property type="protein sequence ID" value="scaffold_500953.1"/>
    <property type="gene ID" value="scaffold_500953.1"/>
</dbReference>
<keyword evidence="8" id="KW-1185">Reference proteome</keyword>
<keyword evidence="5" id="KW-0326">Glycosidase</keyword>
<dbReference type="AlphaFoldDB" id="D7LNZ0"/>
<evidence type="ECO:0000256" key="3">
    <source>
        <dbReference type="ARBA" id="ARBA00012780"/>
    </source>
</evidence>
<dbReference type="InterPro" id="IPR000490">
    <property type="entry name" value="Glyco_hydro_17"/>
</dbReference>
<dbReference type="Gene3D" id="3.20.20.80">
    <property type="entry name" value="Glycosidases"/>
    <property type="match status" value="1"/>
</dbReference>
<dbReference type="GO" id="GO:0042973">
    <property type="term" value="F:glucan endo-1,3-beta-D-glucosidase activity"/>
    <property type="evidence" value="ECO:0007669"/>
    <property type="project" value="UniProtKB-EC"/>
</dbReference>
<protein>
    <recommendedName>
        <fullName evidence="3">glucan endo-1,3-beta-D-glucosidase</fullName>
        <ecNumber evidence="3">3.2.1.39</ecNumber>
    </recommendedName>
</protein>
<gene>
    <name evidence="7" type="ORF">ARALYDRAFT_905249</name>
</gene>
<evidence type="ECO:0000256" key="2">
    <source>
        <dbReference type="ARBA" id="ARBA00008773"/>
    </source>
</evidence>
<comment type="similarity">
    <text evidence="2 6">Belongs to the glycosyl hydrolase 17 family.</text>
</comment>
<organism evidence="8">
    <name type="scientific">Arabidopsis lyrata subsp. lyrata</name>
    <name type="common">Lyre-leaved rock-cress</name>
    <dbReference type="NCBI Taxonomy" id="81972"/>
    <lineage>
        <taxon>Eukaryota</taxon>
        <taxon>Viridiplantae</taxon>
        <taxon>Streptophyta</taxon>
        <taxon>Embryophyta</taxon>
        <taxon>Tracheophyta</taxon>
        <taxon>Spermatophyta</taxon>
        <taxon>Magnoliopsida</taxon>
        <taxon>eudicotyledons</taxon>
        <taxon>Gunneridae</taxon>
        <taxon>Pentapetalae</taxon>
        <taxon>rosids</taxon>
        <taxon>malvids</taxon>
        <taxon>Brassicales</taxon>
        <taxon>Brassicaceae</taxon>
        <taxon>Camelineae</taxon>
        <taxon>Arabidopsis</taxon>
    </lineage>
</organism>
<comment type="catalytic activity">
    <reaction evidence="1">
        <text>Hydrolysis of (1-&gt;3)-beta-D-glucosidic linkages in (1-&gt;3)-beta-D-glucans.</text>
        <dbReference type="EC" id="3.2.1.39"/>
    </reaction>
</comment>
<dbReference type="PANTHER" id="PTHR32227">
    <property type="entry name" value="GLUCAN ENDO-1,3-BETA-GLUCOSIDASE BG1-RELATED-RELATED"/>
    <property type="match status" value="1"/>
</dbReference>
<dbReference type="Pfam" id="PF00332">
    <property type="entry name" value="Glyco_hydro_17"/>
    <property type="match status" value="1"/>
</dbReference>